<dbReference type="EMBL" id="PJEX01000120">
    <property type="protein sequence ID" value="TKW54828.1"/>
    <property type="molecule type" value="Genomic_DNA"/>
</dbReference>
<comment type="caution">
    <text evidence="2">The sequence shown here is derived from an EMBL/GenBank/DDBJ whole genome shotgun (WGS) entry which is preliminary data.</text>
</comment>
<organism evidence="2 3">
    <name type="scientific">Colletotrichum tanaceti</name>
    <dbReference type="NCBI Taxonomy" id="1306861"/>
    <lineage>
        <taxon>Eukaryota</taxon>
        <taxon>Fungi</taxon>
        <taxon>Dikarya</taxon>
        <taxon>Ascomycota</taxon>
        <taxon>Pezizomycotina</taxon>
        <taxon>Sordariomycetes</taxon>
        <taxon>Hypocreomycetidae</taxon>
        <taxon>Glomerellales</taxon>
        <taxon>Glomerellaceae</taxon>
        <taxon>Colletotrichum</taxon>
        <taxon>Colletotrichum destructivum species complex</taxon>
    </lineage>
</organism>
<accession>A0A4U6XG21</accession>
<gene>
    <name evidence="2" type="ORF">CTA1_3958</name>
</gene>
<reference evidence="2 3" key="1">
    <citation type="journal article" date="2019" name="PLoS ONE">
        <title>Comparative genome analysis indicates high evolutionary potential of pathogenicity genes in Colletotrichum tanaceti.</title>
        <authorList>
            <person name="Lelwala R.V."/>
            <person name="Korhonen P.K."/>
            <person name="Young N.D."/>
            <person name="Scott J.B."/>
            <person name="Ades P.A."/>
            <person name="Gasser R.B."/>
            <person name="Taylor P.W.J."/>
        </authorList>
    </citation>
    <scope>NUCLEOTIDE SEQUENCE [LARGE SCALE GENOMIC DNA]</scope>
    <source>
        <strain evidence="2">BRIP57314</strain>
    </source>
</reference>
<evidence type="ECO:0000313" key="2">
    <source>
        <dbReference type="EMBL" id="TKW54828.1"/>
    </source>
</evidence>
<dbReference type="PANTHER" id="PTHR35910:SF1">
    <property type="entry name" value="2EXR DOMAIN-CONTAINING PROTEIN"/>
    <property type="match status" value="1"/>
</dbReference>
<dbReference type="InterPro" id="IPR045518">
    <property type="entry name" value="2EXR"/>
</dbReference>
<dbReference type="OrthoDB" id="3473305at2759"/>
<dbReference type="AlphaFoldDB" id="A0A4U6XG21"/>
<evidence type="ECO:0000313" key="3">
    <source>
        <dbReference type="Proteomes" id="UP000310108"/>
    </source>
</evidence>
<feature type="domain" description="2EXR" evidence="1">
    <location>
        <begin position="4"/>
        <end position="95"/>
    </location>
</feature>
<sequence length="198" mass="23371">METFHFFLRLPFELRIRIWQLTREPRHVTIRARAELNKYRRHPLDYTLLYCGSSTPTPAVVQACRESRNLGLYQRSFAGGARPRYTWIDFESDTIQATYWDLKLVTREKETIRHLAIEVEDVECLSRHYQEALTGFRVLETVDFLSDESLREWAHVIEQIRDTMQGFVKQSSSKLPSITIVEKATHRTMSLVHCEQPI</sequence>
<protein>
    <recommendedName>
        <fullName evidence="1">2EXR domain-containing protein</fullName>
    </recommendedName>
</protein>
<evidence type="ECO:0000259" key="1">
    <source>
        <dbReference type="Pfam" id="PF20150"/>
    </source>
</evidence>
<keyword evidence="3" id="KW-1185">Reference proteome</keyword>
<dbReference type="Pfam" id="PF20150">
    <property type="entry name" value="2EXR"/>
    <property type="match status" value="1"/>
</dbReference>
<proteinExistence type="predicted"/>
<dbReference type="Proteomes" id="UP000310108">
    <property type="component" value="Unassembled WGS sequence"/>
</dbReference>
<dbReference type="PANTHER" id="PTHR35910">
    <property type="entry name" value="2EXR DOMAIN-CONTAINING PROTEIN"/>
    <property type="match status" value="1"/>
</dbReference>
<name>A0A4U6XG21_9PEZI</name>